<evidence type="ECO:0000313" key="2">
    <source>
        <dbReference type="Proteomes" id="UP000008210"/>
    </source>
</evidence>
<dbReference type="EMBL" id="AM260480">
    <property type="protein sequence ID" value="CAJ95082.1"/>
    <property type="molecule type" value="Genomic_DNA"/>
</dbReference>
<protein>
    <submittedName>
        <fullName evidence="1">Uncharacterized protein</fullName>
    </submittedName>
</protein>
<dbReference type="Proteomes" id="UP000008210">
    <property type="component" value="Chromosome 2"/>
</dbReference>
<dbReference type="HOGENOM" id="CLU_1728335_0_0_4"/>
<evidence type="ECO:0000313" key="1">
    <source>
        <dbReference type="EMBL" id="CAJ95082.1"/>
    </source>
</evidence>
<proteinExistence type="predicted"/>
<accession>Q0K4J2</accession>
<dbReference type="AlphaFoldDB" id="Q0K4J2"/>
<organism evidence="1 2">
    <name type="scientific">Cupriavidus necator (strain ATCC 17699 / DSM 428 / KCTC 22496 / NCIMB 10442 / H16 / Stanier 337)</name>
    <name type="common">Ralstonia eutropha</name>
    <dbReference type="NCBI Taxonomy" id="381666"/>
    <lineage>
        <taxon>Bacteria</taxon>
        <taxon>Pseudomonadati</taxon>
        <taxon>Pseudomonadota</taxon>
        <taxon>Betaproteobacteria</taxon>
        <taxon>Burkholderiales</taxon>
        <taxon>Burkholderiaceae</taxon>
        <taxon>Cupriavidus</taxon>
    </lineage>
</organism>
<reference evidence="1 2" key="1">
    <citation type="journal article" date="2006" name="Nat. Biotechnol.">
        <title>Genome sequence of the bioplastic-producing 'Knallgas' bacterium Ralstonia eutropha H16.</title>
        <authorList>
            <person name="Pohlmann A."/>
            <person name="Fricke W.F."/>
            <person name="Reinecke F."/>
            <person name="Kusian B."/>
            <person name="Liesegang H."/>
            <person name="Cramm R."/>
            <person name="Eitinger T."/>
            <person name="Ewering C."/>
            <person name="Potter M."/>
            <person name="Schwartz E."/>
            <person name="Strittmatter A."/>
            <person name="Voss I."/>
            <person name="Gottschalk G."/>
            <person name="Steinbuechel A."/>
            <person name="Friedrich B."/>
            <person name="Bowien B."/>
        </authorList>
    </citation>
    <scope>NUCLEOTIDE SEQUENCE [LARGE SCALE GENOMIC DNA]</scope>
    <source>
        <strain evidence="2">ATCC 17699 / DSM 428 / KCTC 22496 / NCIMB 10442 / H16 / Stanier 337</strain>
    </source>
</reference>
<dbReference type="KEGG" id="reh:H16_B0281"/>
<keyword evidence="2" id="KW-1185">Reference proteome</keyword>
<sequence length="151" mass="16940">MRSTHRWAPLIFRKTQSDEFRFPTNRAMLRSASYQAVWPRREVALDQGQIVSSRRRIGLTVRFKTHGMTGSPTHPQQISVRNQLAFLVSKRLSFGRRAGWLAALELGGGACVLPRVGPRGPGFRLQAFSLQPRSSAFLSGNILHGRHDFGS</sequence>
<name>Q0K4J2_CUPNH</name>
<gene>
    <name evidence="1" type="ordered locus">H16_B0281</name>
</gene>